<protein>
    <submittedName>
        <fullName evidence="1">Uncharacterized protein</fullName>
    </submittedName>
</protein>
<evidence type="ECO:0000313" key="1">
    <source>
        <dbReference type="EMBL" id="JAD26428.1"/>
    </source>
</evidence>
<sequence length="18" mass="2122">MVPPQTPPKFEPIDHLEF</sequence>
<dbReference type="EMBL" id="GBRH01271467">
    <property type="protein sequence ID" value="JAD26428.1"/>
    <property type="molecule type" value="Transcribed_RNA"/>
</dbReference>
<reference evidence="1" key="2">
    <citation type="journal article" date="2015" name="Data Brief">
        <title>Shoot transcriptome of the giant reed, Arundo donax.</title>
        <authorList>
            <person name="Barrero R.A."/>
            <person name="Guerrero F.D."/>
            <person name="Moolhuijzen P."/>
            <person name="Goolsby J.A."/>
            <person name="Tidwell J."/>
            <person name="Bellgard S.E."/>
            <person name="Bellgard M.I."/>
        </authorList>
    </citation>
    <scope>NUCLEOTIDE SEQUENCE</scope>
    <source>
        <tissue evidence="1">Shoot tissue taken approximately 20 cm above the soil surface</tissue>
    </source>
</reference>
<proteinExistence type="predicted"/>
<dbReference type="AlphaFoldDB" id="A0A0A8YLH8"/>
<accession>A0A0A8YLH8</accession>
<reference evidence="1" key="1">
    <citation type="submission" date="2014-09" db="EMBL/GenBank/DDBJ databases">
        <authorList>
            <person name="Magalhaes I.L.F."/>
            <person name="Oliveira U."/>
            <person name="Santos F.R."/>
            <person name="Vidigal T.H.D.A."/>
            <person name="Brescovit A.D."/>
            <person name="Santos A.J."/>
        </authorList>
    </citation>
    <scope>NUCLEOTIDE SEQUENCE</scope>
    <source>
        <tissue evidence="1">Shoot tissue taken approximately 20 cm above the soil surface</tissue>
    </source>
</reference>
<name>A0A0A8YLH8_ARUDO</name>
<organism evidence="1">
    <name type="scientific">Arundo donax</name>
    <name type="common">Giant reed</name>
    <name type="synonym">Donax arundinaceus</name>
    <dbReference type="NCBI Taxonomy" id="35708"/>
    <lineage>
        <taxon>Eukaryota</taxon>
        <taxon>Viridiplantae</taxon>
        <taxon>Streptophyta</taxon>
        <taxon>Embryophyta</taxon>
        <taxon>Tracheophyta</taxon>
        <taxon>Spermatophyta</taxon>
        <taxon>Magnoliopsida</taxon>
        <taxon>Liliopsida</taxon>
        <taxon>Poales</taxon>
        <taxon>Poaceae</taxon>
        <taxon>PACMAD clade</taxon>
        <taxon>Arundinoideae</taxon>
        <taxon>Arundineae</taxon>
        <taxon>Arundo</taxon>
    </lineage>
</organism>